<feature type="transmembrane region" description="Helical" evidence="7">
    <location>
        <begin position="177"/>
        <end position="196"/>
    </location>
</feature>
<dbReference type="CDD" id="cd17502">
    <property type="entry name" value="MFS_Azr1_MDR_like"/>
    <property type="match status" value="1"/>
</dbReference>
<dbReference type="GO" id="GO:0022857">
    <property type="term" value="F:transmembrane transporter activity"/>
    <property type="evidence" value="ECO:0007669"/>
    <property type="project" value="InterPro"/>
</dbReference>
<keyword evidence="3 7" id="KW-0812">Transmembrane</keyword>
<evidence type="ECO:0000313" key="10">
    <source>
        <dbReference type="Proteomes" id="UP001345827"/>
    </source>
</evidence>
<feature type="transmembrane region" description="Helical" evidence="7">
    <location>
        <begin position="120"/>
        <end position="139"/>
    </location>
</feature>
<feature type="transmembrane region" description="Helical" evidence="7">
    <location>
        <begin position="52"/>
        <end position="78"/>
    </location>
</feature>
<dbReference type="SUPFAM" id="SSF103473">
    <property type="entry name" value="MFS general substrate transporter"/>
    <property type="match status" value="1"/>
</dbReference>
<evidence type="ECO:0000256" key="6">
    <source>
        <dbReference type="SAM" id="MobiDB-lite"/>
    </source>
</evidence>
<evidence type="ECO:0000313" key="9">
    <source>
        <dbReference type="EMBL" id="KAK5542451.1"/>
    </source>
</evidence>
<feature type="transmembrane region" description="Helical" evidence="7">
    <location>
        <begin position="145"/>
        <end position="170"/>
    </location>
</feature>
<evidence type="ECO:0000256" key="7">
    <source>
        <dbReference type="SAM" id="Phobius"/>
    </source>
</evidence>
<keyword evidence="5 7" id="KW-0472">Membrane</keyword>
<dbReference type="PROSITE" id="PS50850">
    <property type="entry name" value="MFS"/>
    <property type="match status" value="1"/>
</dbReference>
<reference evidence="9 10" key="1">
    <citation type="submission" date="2023-06" db="EMBL/GenBank/DDBJ databases">
        <title>Black Yeasts Isolated from many extreme environments.</title>
        <authorList>
            <person name="Coleine C."/>
            <person name="Stajich J.E."/>
            <person name="Selbmann L."/>
        </authorList>
    </citation>
    <scope>NUCLEOTIDE SEQUENCE [LARGE SCALE GENOMIC DNA]</scope>
    <source>
        <strain evidence="9 10">CCFEE 5887</strain>
    </source>
</reference>
<feature type="domain" description="Major facilitator superfamily (MFS) profile" evidence="8">
    <location>
        <begin position="55"/>
        <end position="508"/>
    </location>
</feature>
<evidence type="ECO:0000256" key="5">
    <source>
        <dbReference type="ARBA" id="ARBA00023136"/>
    </source>
</evidence>
<evidence type="ECO:0000259" key="8">
    <source>
        <dbReference type="PROSITE" id="PS50850"/>
    </source>
</evidence>
<proteinExistence type="predicted"/>
<dbReference type="Proteomes" id="UP001345827">
    <property type="component" value="Unassembled WGS sequence"/>
</dbReference>
<evidence type="ECO:0000256" key="1">
    <source>
        <dbReference type="ARBA" id="ARBA00004141"/>
    </source>
</evidence>
<dbReference type="EMBL" id="JAXLQG010000003">
    <property type="protein sequence ID" value="KAK5542451.1"/>
    <property type="molecule type" value="Genomic_DNA"/>
</dbReference>
<feature type="transmembrane region" description="Helical" evidence="7">
    <location>
        <begin position="382"/>
        <end position="401"/>
    </location>
</feature>
<evidence type="ECO:0000256" key="2">
    <source>
        <dbReference type="ARBA" id="ARBA00022448"/>
    </source>
</evidence>
<dbReference type="FunFam" id="1.20.1720.10:FF:000012">
    <property type="entry name" value="MFS toxin efflux pump (AflT)"/>
    <property type="match status" value="1"/>
</dbReference>
<evidence type="ECO:0000256" key="3">
    <source>
        <dbReference type="ARBA" id="ARBA00022692"/>
    </source>
</evidence>
<feature type="transmembrane region" description="Helical" evidence="7">
    <location>
        <begin position="413"/>
        <end position="432"/>
    </location>
</feature>
<dbReference type="AlphaFoldDB" id="A0AAV9QFM8"/>
<dbReference type="InterPro" id="IPR036259">
    <property type="entry name" value="MFS_trans_sf"/>
</dbReference>
<feature type="transmembrane region" description="Helical" evidence="7">
    <location>
        <begin position="90"/>
        <end position="108"/>
    </location>
</feature>
<dbReference type="InterPro" id="IPR011701">
    <property type="entry name" value="MFS"/>
</dbReference>
<organism evidence="9 10">
    <name type="scientific">Vermiconidia calcicola</name>
    <dbReference type="NCBI Taxonomy" id="1690605"/>
    <lineage>
        <taxon>Eukaryota</taxon>
        <taxon>Fungi</taxon>
        <taxon>Dikarya</taxon>
        <taxon>Ascomycota</taxon>
        <taxon>Pezizomycotina</taxon>
        <taxon>Dothideomycetes</taxon>
        <taxon>Dothideomycetidae</taxon>
        <taxon>Mycosphaerellales</taxon>
        <taxon>Extremaceae</taxon>
        <taxon>Vermiconidia</taxon>
    </lineage>
</organism>
<dbReference type="Pfam" id="PF07690">
    <property type="entry name" value="MFS_1"/>
    <property type="match status" value="1"/>
</dbReference>
<dbReference type="FunFam" id="1.20.1250.20:FF:000196">
    <property type="entry name" value="MFS toxin efflux pump (AflT)"/>
    <property type="match status" value="1"/>
</dbReference>
<protein>
    <recommendedName>
        <fullName evidence="8">Major facilitator superfamily (MFS) profile domain-containing protein</fullName>
    </recommendedName>
</protein>
<feature type="transmembrane region" description="Helical" evidence="7">
    <location>
        <begin position="444"/>
        <end position="467"/>
    </location>
</feature>
<evidence type="ECO:0000256" key="4">
    <source>
        <dbReference type="ARBA" id="ARBA00022989"/>
    </source>
</evidence>
<keyword evidence="2" id="KW-0813">Transport</keyword>
<feature type="transmembrane region" description="Helical" evidence="7">
    <location>
        <begin position="279"/>
        <end position="299"/>
    </location>
</feature>
<feature type="region of interest" description="Disordered" evidence="6">
    <location>
        <begin position="1"/>
        <end position="41"/>
    </location>
</feature>
<keyword evidence="4 7" id="KW-1133">Transmembrane helix</keyword>
<dbReference type="PANTHER" id="PTHR23501:SF177">
    <property type="entry name" value="MAJOR FACILITATOR SUPERFAMILY (MFS) PROFILE DOMAIN-CONTAINING PROTEIN-RELATED"/>
    <property type="match status" value="1"/>
</dbReference>
<dbReference type="PANTHER" id="PTHR23501">
    <property type="entry name" value="MAJOR FACILITATOR SUPERFAMILY"/>
    <property type="match status" value="1"/>
</dbReference>
<dbReference type="Gene3D" id="1.20.1720.10">
    <property type="entry name" value="Multidrug resistance protein D"/>
    <property type="match status" value="1"/>
</dbReference>
<name>A0AAV9QFM8_9PEZI</name>
<accession>A0AAV9QFM8</accession>
<feature type="transmembrane region" description="Helical" evidence="7">
    <location>
        <begin position="315"/>
        <end position="337"/>
    </location>
</feature>
<comment type="subcellular location">
    <subcellularLocation>
        <location evidence="1">Membrane</location>
        <topology evidence="1">Multi-pass membrane protein</topology>
    </subcellularLocation>
</comment>
<sequence>MLNTESETADTSHEPSHELNLPAPENEKHNEDLGSGEPAEKTTSHYYHGKRLALIVISVMLSMFLVALDNTIVATAIPKITDEFHGLDKVSWYGAAYFMTFGGFQAAWGKIFKFFPLKTLYIAALTIFEVGSLICAVAQGPTTLIVGRAIAGLGGAGVATGALTIVGFAAEPKDRPTAIGATGATYGIAAVLGPLLGGAFTDDVSWRWCFYINLPVGGVALVMLFFFFINDTKPVQASWKEKFLQLDLFGAALVMGLTISFVLAFQYGGQTMSWSSSTVIGLLVGFAAITVACIVWEIYLGERAMVVPRLFKQRVLWVAAIFQFFFAGSYFVVLYYLPIYFQSVFGVSPVGSGVHNLPLIITLTIAATVQGMALSKIGYSPPFFLVGSALATISAGLFYTFATDTSAGKWIGYQILAGFAIGATFQTGLSVVQVNTKPEDISSATAIVFFFQMIGGSFTLSAAQAAFNNRMLSTLASTAPGVDPATVLVTGATQIRSVFTSSQVPGIVAAYMAGLKLVFAITIATFGCAFLTGLWASWKRIHAPDLTSTGSAA</sequence>
<dbReference type="GO" id="GO:0005886">
    <property type="term" value="C:plasma membrane"/>
    <property type="evidence" value="ECO:0007669"/>
    <property type="project" value="TreeGrafter"/>
</dbReference>
<feature type="transmembrane region" description="Helical" evidence="7">
    <location>
        <begin position="208"/>
        <end position="228"/>
    </location>
</feature>
<feature type="compositionally biased region" description="Basic and acidic residues" evidence="6">
    <location>
        <begin position="25"/>
        <end position="41"/>
    </location>
</feature>
<keyword evidence="10" id="KW-1185">Reference proteome</keyword>
<feature type="transmembrane region" description="Helical" evidence="7">
    <location>
        <begin position="248"/>
        <end position="267"/>
    </location>
</feature>
<gene>
    <name evidence="9" type="ORF">LTR25_002336</name>
</gene>
<feature type="transmembrane region" description="Helical" evidence="7">
    <location>
        <begin position="517"/>
        <end position="538"/>
    </location>
</feature>
<dbReference type="Gene3D" id="1.20.1250.20">
    <property type="entry name" value="MFS general substrate transporter like domains"/>
    <property type="match status" value="1"/>
</dbReference>
<dbReference type="InterPro" id="IPR020846">
    <property type="entry name" value="MFS_dom"/>
</dbReference>
<comment type="caution">
    <text evidence="9">The sequence shown here is derived from an EMBL/GenBank/DDBJ whole genome shotgun (WGS) entry which is preliminary data.</text>
</comment>